<dbReference type="EMBL" id="MF479730">
    <property type="protein sequence ID" value="ASU00540.1"/>
    <property type="molecule type" value="Genomic_DNA"/>
</dbReference>
<organism evidence="2 3">
    <name type="scientific">Aeromonas phage AS-gz</name>
    <dbReference type="NCBI Taxonomy" id="2026082"/>
    <lineage>
        <taxon>Viruses</taxon>
        <taxon>Duplodnaviria</taxon>
        <taxon>Heunggongvirae</taxon>
        <taxon>Uroviricota</taxon>
        <taxon>Caudoviricetes</taxon>
        <taxon>Pantevenvirales</taxon>
        <taxon>Straboviridae</taxon>
        <taxon>Tulanevirus</taxon>
        <taxon>Tulanevirus asgz</taxon>
    </lineage>
</organism>
<dbReference type="KEGG" id="vg:40089361"/>
<keyword evidence="3" id="KW-1185">Reference proteome</keyword>
<accession>A0A223LDJ2</accession>
<dbReference type="Gene3D" id="1.20.5.320">
    <property type="entry name" value="6-Phosphogluconate Dehydrogenase, domain 3"/>
    <property type="match status" value="1"/>
</dbReference>
<proteinExistence type="predicted"/>
<name>A0A223LDJ2_9CAUD</name>
<protein>
    <submittedName>
        <fullName evidence="2">Whiskers protein</fullName>
    </submittedName>
</protein>
<dbReference type="InterPro" id="IPR012473">
    <property type="entry name" value="Fibritin_C"/>
</dbReference>
<dbReference type="Proteomes" id="UP000221110">
    <property type="component" value="Segment"/>
</dbReference>
<sequence length="586" mass="63353">MIDKITKGVIPYVDTTPGDGQLRIGWIKNGERLSAASTQTSSDGVYNRAPLNIQQNVVQLDEDQAQSFLKINEIVDAVNIIQDNLGVIGDNTIIDQINANSNDILAIKQDISEVETNLAGVLSLSESTSEKLGHRYLDDNTTRSVYGDLYWVKTELGAYPGFDINGNSVPSSIGSGLKYRFSQVNQTVSLNTQRITALENSWAQSDVGQLTSDLYDLRMEVGNTNLGTGIPIYTRLNAIENTLDGGDDDVDQIKIKIDFSNPVSIASRVALNESATSSLANTMNTPVTGVLSRLGAVEQKIGDVNTQNTILHDINRNTSNIATITQILGADSSSGIQGDISDLNTAIGSIGEPSSINGRLYILQTNHNQMSLSLNDVISRVGDENSGLVSANILMSTDLYGNAAGITRLERDGIKKTVKESSETLQLKLDKPLAVGRWYYENGVWVKATNIMVAVEKKDFQITTTETPGIIPFVDFDQTVANGCIFESGQIKFTDGGLVNASIEIETSGLLETDNLEISIAHTSGGITSYTNLQEFTLRSNGRLYARNWLYNVILDDTIAIYVKALDSSSAKSITIGKMSAVIVPA</sequence>
<reference evidence="2 3" key="1">
    <citation type="submission" date="2017-07" db="EMBL/GenBank/DDBJ databases">
        <title>In vitro design and evaluation of phage cocktails against multidrug-resistant Aeromonas salmonicida.</title>
        <authorList>
            <person name="Chen L."/>
            <person name="Yuan S."/>
            <person name="Ma Y."/>
        </authorList>
    </citation>
    <scope>NUCLEOTIDE SEQUENCE [LARGE SCALE GENOMIC DNA]</scope>
</reference>
<evidence type="ECO:0000259" key="1">
    <source>
        <dbReference type="Pfam" id="PF07921"/>
    </source>
</evidence>
<dbReference type="Pfam" id="PF07921">
    <property type="entry name" value="Fibritin_C"/>
    <property type="match status" value="1"/>
</dbReference>
<evidence type="ECO:0000313" key="3">
    <source>
        <dbReference type="Proteomes" id="UP000221110"/>
    </source>
</evidence>
<dbReference type="RefSeq" id="YP_009612991.1">
    <property type="nucleotide sequence ID" value="NC_042019.1"/>
</dbReference>
<evidence type="ECO:0000313" key="2">
    <source>
        <dbReference type="EMBL" id="ASU00540.1"/>
    </source>
</evidence>
<dbReference type="SUPFAM" id="SSF58046">
    <property type="entry name" value="Fibritin"/>
    <property type="match status" value="1"/>
</dbReference>
<feature type="domain" description="Fibritin C-terminal" evidence="1">
    <location>
        <begin position="367"/>
        <end position="451"/>
    </location>
</feature>
<dbReference type="GeneID" id="40089361"/>